<name>A0A225X0A3_9STRA</name>
<dbReference type="OrthoDB" id="128300at2759"/>
<dbReference type="Pfam" id="PF14214">
    <property type="entry name" value="Helitron_like_N"/>
    <property type="match status" value="1"/>
</dbReference>
<comment type="caution">
    <text evidence="3">The sequence shown here is derived from an EMBL/GenBank/DDBJ whole genome shotgun (WGS) entry which is preliminary data.</text>
</comment>
<keyword evidence="4" id="KW-1185">Reference proteome</keyword>
<evidence type="ECO:0000259" key="1">
    <source>
        <dbReference type="Pfam" id="PF14214"/>
    </source>
</evidence>
<dbReference type="EMBL" id="NBNE01000084">
    <property type="protein sequence ID" value="OWZ23122.1"/>
    <property type="molecule type" value="Genomic_DNA"/>
</dbReference>
<dbReference type="Proteomes" id="UP000198211">
    <property type="component" value="Unassembled WGS sequence"/>
</dbReference>
<dbReference type="InterPro" id="IPR025476">
    <property type="entry name" value="Helitron_helicase-like"/>
</dbReference>
<gene>
    <name evidence="3" type="ORF">PHMEG_0002044</name>
</gene>
<evidence type="ECO:0000313" key="3">
    <source>
        <dbReference type="EMBL" id="OWZ23122.1"/>
    </source>
</evidence>
<dbReference type="InterPro" id="IPR046700">
    <property type="entry name" value="DUF6570"/>
</dbReference>
<dbReference type="AlphaFoldDB" id="A0A225X0A3"/>
<evidence type="ECO:0000259" key="2">
    <source>
        <dbReference type="Pfam" id="PF20209"/>
    </source>
</evidence>
<reference evidence="4" key="1">
    <citation type="submission" date="2017-03" db="EMBL/GenBank/DDBJ databases">
        <title>Phytopthora megakarya and P. palmivora, two closely related causual agents of cacao black pod achieved similar genome size and gene model numbers by different mechanisms.</title>
        <authorList>
            <person name="Ali S."/>
            <person name="Shao J."/>
            <person name="Larry D.J."/>
            <person name="Kronmiller B."/>
            <person name="Shen D."/>
            <person name="Strem M.D."/>
            <person name="Melnick R.L."/>
            <person name="Guiltinan M.J."/>
            <person name="Tyler B.M."/>
            <person name="Meinhardt L.W."/>
            <person name="Bailey B.A."/>
        </authorList>
    </citation>
    <scope>NUCLEOTIDE SEQUENCE [LARGE SCALE GENOMIC DNA]</scope>
    <source>
        <strain evidence="4">zdho120</strain>
    </source>
</reference>
<dbReference type="STRING" id="4795.A0A225X0A3"/>
<sequence length="1070" mass="119648">MELRSLDEHELDILRHNYTKHPKLALLYFHCCSLDPDTYVANDENLNGPGSDDVVNRLKLSLDEPVGIDNIRRCQEKVSRSCLDNGDVWACASCCEILNSVEDNIKFEEIGSLHQNFRLTAKEVHELGDIPETVIAQHLQVYRTEDGFWYYLNPDLVPDTHHVVLCALCAADPKKVPFSIASGHDYGRSGDLPDLNDVAAKCISPVRSFGLSIVASGKHSIGHSICFPSTGPSACSKVLPCSDMDCVPKVTFIEPREEWRVKKESYRNLYDLPVDSMYSWLSVLMNTHAFFKSAGIVVDTSEGAKEALRTLESTIHNLVDTVCSVEATTIDEAVVSERFGAEYADGNPADPVLTKSAVLKTVDGLDSSITNAAVEAMIDMIQPLEPQTIPIQRGADPFAEWSENGEMIAGAFPCLFIRGGKMLPHGTWPPTFIRHLMLYYDGRFEKNTMLVATLFNQLQRHTVVQQAARIGTSKAAVLEKLGNLANSKQFKLALINAKLDPSSSQAKRLNGYLLRILSLMGTSVPFSPFERAATRPKLAAVRARFGIAQHWVTVAPPEHHNLELHRIAMIRQRRSWNQSDELYRSKACWFEDLPYSIRSNARGMLNVSNTYPALAARVFDRCVRRIHDDIVLCKDTSNTRLSIDYGQRQAGAYGTVAAHAGVIEPQLDGRLHIHMNLYGSKYSPELLSRVVCSPPLRDRAAEWLNSVCCTKLDRDIHEWREKNLQCDRSLPKAFEIRLPETVTDVVSFEKAAQKRAATTNFHSHSSTCYKGKRGKYMCRLARPSGVNLHPTCPLLVTRDRSGDMKAGVPPIVHGFPVPQHLLRSIDCGYSVEKGEAFRPHGEGPLVWELQRPASDAYMVETNLILAALTCSHTNSSVINGVDCGDMIDEYQQAYMTKDDVALKSAASALHSALEHNVKFPSHADNSQTPLRIGQYLATRTVNSFSGGHEWSHSLMVHAITGHRSFLSSDKFWYIFPYSLMQYVNDLLSRPNSQRANACTVIPSKDVEEQLEDLADLTTKSVQNRRVVQDVELEVSLQMERLNRISTAEIIFPISRRLSSSWMFNPRNKPT</sequence>
<dbReference type="Pfam" id="PF20209">
    <property type="entry name" value="DUF6570"/>
    <property type="match status" value="1"/>
</dbReference>
<organism evidence="3 4">
    <name type="scientific">Phytophthora megakarya</name>
    <dbReference type="NCBI Taxonomy" id="4795"/>
    <lineage>
        <taxon>Eukaryota</taxon>
        <taxon>Sar</taxon>
        <taxon>Stramenopiles</taxon>
        <taxon>Oomycota</taxon>
        <taxon>Peronosporomycetes</taxon>
        <taxon>Peronosporales</taxon>
        <taxon>Peronosporaceae</taxon>
        <taxon>Phytophthora</taxon>
    </lineage>
</organism>
<accession>A0A225X0A3</accession>
<proteinExistence type="predicted"/>
<feature type="domain" description="Helitron helicase-like" evidence="1">
    <location>
        <begin position="432"/>
        <end position="675"/>
    </location>
</feature>
<evidence type="ECO:0000313" key="4">
    <source>
        <dbReference type="Proteomes" id="UP000198211"/>
    </source>
</evidence>
<feature type="domain" description="DUF6570" evidence="2">
    <location>
        <begin position="175"/>
        <end position="295"/>
    </location>
</feature>
<protein>
    <submittedName>
        <fullName evidence="3">Uncharacterized protein</fullName>
    </submittedName>
</protein>